<feature type="compositionally biased region" description="Polar residues" evidence="2">
    <location>
        <begin position="11"/>
        <end position="28"/>
    </location>
</feature>
<reference evidence="3 4" key="1">
    <citation type="submission" date="2024-03" db="EMBL/GenBank/DDBJ databases">
        <title>Complete genome sequence of the green alga Chloropicon roscoffensis RCC1871.</title>
        <authorList>
            <person name="Lemieux C."/>
            <person name="Pombert J.-F."/>
            <person name="Otis C."/>
            <person name="Turmel M."/>
        </authorList>
    </citation>
    <scope>NUCLEOTIDE SEQUENCE [LARGE SCALE GENOMIC DNA]</scope>
    <source>
        <strain evidence="3 4">RCC1871</strain>
    </source>
</reference>
<proteinExistence type="predicted"/>
<keyword evidence="1" id="KW-0175">Coiled coil</keyword>
<dbReference type="EMBL" id="CP151518">
    <property type="protein sequence ID" value="WZN67198.1"/>
    <property type="molecule type" value="Genomic_DNA"/>
</dbReference>
<dbReference type="Gene3D" id="1.10.287.1490">
    <property type="match status" value="1"/>
</dbReference>
<dbReference type="AlphaFoldDB" id="A0AAX4PNA2"/>
<evidence type="ECO:0000256" key="2">
    <source>
        <dbReference type="SAM" id="MobiDB-lite"/>
    </source>
</evidence>
<feature type="region of interest" description="Disordered" evidence="2">
    <location>
        <begin position="606"/>
        <end position="631"/>
    </location>
</feature>
<feature type="coiled-coil region" evidence="1">
    <location>
        <begin position="242"/>
        <end position="311"/>
    </location>
</feature>
<feature type="compositionally biased region" description="Low complexity" evidence="2">
    <location>
        <begin position="613"/>
        <end position="629"/>
    </location>
</feature>
<accession>A0AAX4PNA2</accession>
<feature type="compositionally biased region" description="Basic and acidic residues" evidence="2">
    <location>
        <begin position="432"/>
        <end position="452"/>
    </location>
</feature>
<feature type="compositionally biased region" description="Basic and acidic residues" evidence="2">
    <location>
        <begin position="1"/>
        <end position="10"/>
    </location>
</feature>
<evidence type="ECO:0000313" key="3">
    <source>
        <dbReference type="EMBL" id="WZN67198.1"/>
    </source>
</evidence>
<feature type="coiled-coil region" evidence="1">
    <location>
        <begin position="31"/>
        <end position="148"/>
    </location>
</feature>
<protein>
    <submittedName>
        <fullName evidence="3">Uncharacterized protein</fullName>
    </submittedName>
</protein>
<sequence>MVILDREGGRSSRSGWVSDIQPTPSGSQHDLLELRRGLANLTKQHKSATARVDSLREERLALRQKLTTKEKQLSLMKRRVSALSGERDALERERATERAHLHKLEAKVAVMDEGGQLYDKFQSAKRRHRQCKEENAALKAKLQTCAEEHQTQCHEIATLQTALRLKTQEIVEETGKDIPTRLLYAVARSREDGVMLAIQLTDEKERSRNLAAELAISRKEVAKGEEARAAAMELLEAKERSILSLQAASTSLQRNYDKLQAQFDDSRKELNAKAEQCEGFRSELDKSRQAEEAARAEMAEAEARAAQREKDLRAELVGALERESASAAEDKRMAGEAIQSLESQLTSTQRDLREAEYNHQQAVLEIERQQVALREQEERIQGILLHADSKEQALKEDLKALDAHCSVLNEKCSGLADELASSRSDVSFQQQKAEEAGRRAKRSDGVLEEEEKKWQEERGRMMGKLEDALVQLSAAIEKSDRVEREAAAARAECKLKDGKIAQMLQDLQQIRESNQALYKSKELLQRAMLEQVNDVRQRLDHAGNQNRELEATVYRQRETERVLKDMIRSTNNSPLAPRAVAPRQQPAAASVAEQLAFPSPVPGIAGPSPTFGAPTADPAVATTPAPAAAEDGSLHFPSLEQLAGIDKDVISKLLTPQSAMRLRSL</sequence>
<feature type="coiled-coil region" evidence="1">
    <location>
        <begin position="338"/>
        <end position="379"/>
    </location>
</feature>
<organism evidence="3 4">
    <name type="scientific">Chloropicon roscoffensis</name>
    <dbReference type="NCBI Taxonomy" id="1461544"/>
    <lineage>
        <taxon>Eukaryota</taxon>
        <taxon>Viridiplantae</taxon>
        <taxon>Chlorophyta</taxon>
        <taxon>Chloropicophyceae</taxon>
        <taxon>Chloropicales</taxon>
        <taxon>Chloropicaceae</taxon>
        <taxon>Chloropicon</taxon>
    </lineage>
</organism>
<evidence type="ECO:0000313" key="4">
    <source>
        <dbReference type="Proteomes" id="UP001472866"/>
    </source>
</evidence>
<feature type="region of interest" description="Disordered" evidence="2">
    <location>
        <begin position="1"/>
        <end position="28"/>
    </location>
</feature>
<gene>
    <name evidence="3" type="ORF">HKI87_18g87700</name>
</gene>
<dbReference type="Proteomes" id="UP001472866">
    <property type="component" value="Chromosome 18"/>
</dbReference>
<evidence type="ECO:0000256" key="1">
    <source>
        <dbReference type="SAM" id="Coils"/>
    </source>
</evidence>
<feature type="coiled-coil region" evidence="1">
    <location>
        <begin position="465"/>
        <end position="492"/>
    </location>
</feature>
<keyword evidence="4" id="KW-1185">Reference proteome</keyword>
<name>A0AAX4PNA2_9CHLO</name>
<feature type="region of interest" description="Disordered" evidence="2">
    <location>
        <begin position="423"/>
        <end position="452"/>
    </location>
</feature>